<keyword evidence="3" id="KW-1185">Reference proteome</keyword>
<gene>
    <name evidence="2" type="ORF">J1N35_012049</name>
</gene>
<dbReference type="PANTHER" id="PTHR46033:SF8">
    <property type="entry name" value="PROTEIN MAINTENANCE OF MERISTEMS-LIKE"/>
    <property type="match status" value="1"/>
</dbReference>
<protein>
    <recommendedName>
        <fullName evidence="1">Aminotransferase-like plant mobile domain-containing protein</fullName>
    </recommendedName>
</protein>
<dbReference type="Pfam" id="PF10536">
    <property type="entry name" value="PMD"/>
    <property type="match status" value="1"/>
</dbReference>
<feature type="domain" description="Aminotransferase-like plant mobile" evidence="1">
    <location>
        <begin position="4"/>
        <end position="92"/>
    </location>
</feature>
<organism evidence="2 3">
    <name type="scientific">Gossypium stocksii</name>
    <dbReference type="NCBI Taxonomy" id="47602"/>
    <lineage>
        <taxon>Eukaryota</taxon>
        <taxon>Viridiplantae</taxon>
        <taxon>Streptophyta</taxon>
        <taxon>Embryophyta</taxon>
        <taxon>Tracheophyta</taxon>
        <taxon>Spermatophyta</taxon>
        <taxon>Magnoliopsida</taxon>
        <taxon>eudicotyledons</taxon>
        <taxon>Gunneridae</taxon>
        <taxon>Pentapetalae</taxon>
        <taxon>rosids</taxon>
        <taxon>malvids</taxon>
        <taxon>Malvales</taxon>
        <taxon>Malvaceae</taxon>
        <taxon>Malvoideae</taxon>
        <taxon>Gossypium</taxon>
    </lineage>
</organism>
<dbReference type="AlphaFoldDB" id="A0A9D3W3I5"/>
<name>A0A9D3W3I5_9ROSI</name>
<dbReference type="GO" id="GO:0010073">
    <property type="term" value="P:meristem maintenance"/>
    <property type="evidence" value="ECO:0007669"/>
    <property type="project" value="InterPro"/>
</dbReference>
<dbReference type="OrthoDB" id="994845at2759"/>
<comment type="caution">
    <text evidence="2">The sequence shown here is derived from an EMBL/GenBank/DDBJ whole genome shotgun (WGS) entry which is preliminary data.</text>
</comment>
<accession>A0A9D3W3I5</accession>
<evidence type="ECO:0000259" key="1">
    <source>
        <dbReference type="Pfam" id="PF10536"/>
    </source>
</evidence>
<evidence type="ECO:0000313" key="3">
    <source>
        <dbReference type="Proteomes" id="UP000828251"/>
    </source>
</evidence>
<dbReference type="Proteomes" id="UP000828251">
    <property type="component" value="Unassembled WGS sequence"/>
</dbReference>
<dbReference type="EMBL" id="JAIQCV010000004">
    <property type="protein sequence ID" value="KAH1108281.1"/>
    <property type="molecule type" value="Genomic_DNA"/>
</dbReference>
<proteinExistence type="predicted"/>
<evidence type="ECO:0000313" key="2">
    <source>
        <dbReference type="EMBL" id="KAH1108281.1"/>
    </source>
</evidence>
<sequence>MLRDFKLDPTFISVLVERWRPEIHAFHFPCGECTITLEDVALQLGLPIDRLVITRTTIVPSKKDICEAFLGKVSTKFQSARIDMKWLENNFKELPKDATDVVKEQFA</sequence>
<reference evidence="2 3" key="1">
    <citation type="journal article" date="2021" name="Plant Biotechnol. J.">
        <title>Multi-omics assisted identification of the key and species-specific regulatory components of drought-tolerant mechanisms in Gossypium stocksii.</title>
        <authorList>
            <person name="Yu D."/>
            <person name="Ke L."/>
            <person name="Zhang D."/>
            <person name="Wu Y."/>
            <person name="Sun Y."/>
            <person name="Mei J."/>
            <person name="Sun J."/>
            <person name="Sun Y."/>
        </authorList>
    </citation>
    <scope>NUCLEOTIDE SEQUENCE [LARGE SCALE GENOMIC DNA]</scope>
    <source>
        <strain evidence="3">cv. E1</strain>
        <tissue evidence="2">Leaf</tissue>
    </source>
</reference>
<dbReference type="InterPro" id="IPR019557">
    <property type="entry name" value="AminoTfrase-like_pln_mobile"/>
</dbReference>
<dbReference type="PANTHER" id="PTHR46033">
    <property type="entry name" value="PROTEIN MAIN-LIKE 2"/>
    <property type="match status" value="1"/>
</dbReference>
<dbReference type="InterPro" id="IPR044824">
    <property type="entry name" value="MAIN-like"/>
</dbReference>